<organism evidence="2 3">
    <name type="scientific">Meloidogyne enterolobii</name>
    <name type="common">Root-knot nematode worm</name>
    <name type="synonym">Meloidogyne mayaguensis</name>
    <dbReference type="NCBI Taxonomy" id="390850"/>
    <lineage>
        <taxon>Eukaryota</taxon>
        <taxon>Metazoa</taxon>
        <taxon>Ecdysozoa</taxon>
        <taxon>Nematoda</taxon>
        <taxon>Chromadorea</taxon>
        <taxon>Rhabditida</taxon>
        <taxon>Tylenchina</taxon>
        <taxon>Tylenchomorpha</taxon>
        <taxon>Tylenchoidea</taxon>
        <taxon>Meloidogynidae</taxon>
        <taxon>Meloidogyninae</taxon>
        <taxon>Meloidogyne</taxon>
    </lineage>
</organism>
<sequence length="131" mass="14153">MRNRLINERSVSGTPSMSSRAYDTQPTSTISRATASTGVYSSNSGAGACSSTSTYETMPIIGDGVCRAVYPPYQSCQSEEKFVRLYDQQRTEENCSDETGSQDESAGTVKLRNCLIKPSFLDSAKKSNAHG</sequence>
<evidence type="ECO:0000313" key="2">
    <source>
        <dbReference type="EMBL" id="CAD2203259.1"/>
    </source>
</evidence>
<protein>
    <submittedName>
        <fullName evidence="2">Uncharacterized protein</fullName>
    </submittedName>
</protein>
<evidence type="ECO:0000313" key="3">
    <source>
        <dbReference type="Proteomes" id="UP000580250"/>
    </source>
</evidence>
<reference evidence="2 3" key="1">
    <citation type="submission" date="2020-08" db="EMBL/GenBank/DDBJ databases">
        <authorList>
            <person name="Koutsovoulos G."/>
            <person name="Danchin GJ E."/>
        </authorList>
    </citation>
    <scope>NUCLEOTIDE SEQUENCE [LARGE SCALE GENOMIC DNA]</scope>
</reference>
<evidence type="ECO:0000256" key="1">
    <source>
        <dbReference type="SAM" id="MobiDB-lite"/>
    </source>
</evidence>
<proteinExistence type="predicted"/>
<dbReference type="AlphaFoldDB" id="A0A6V7XV76"/>
<name>A0A6V7XV76_MELEN</name>
<feature type="compositionally biased region" description="Polar residues" evidence="1">
    <location>
        <begin position="9"/>
        <end position="52"/>
    </location>
</feature>
<gene>
    <name evidence="2" type="ORF">MENT_LOCUS56936</name>
</gene>
<comment type="caution">
    <text evidence="2">The sequence shown here is derived from an EMBL/GenBank/DDBJ whole genome shotgun (WGS) entry which is preliminary data.</text>
</comment>
<accession>A0A6V7XV76</accession>
<dbReference type="Proteomes" id="UP000580250">
    <property type="component" value="Unassembled WGS sequence"/>
</dbReference>
<dbReference type="EMBL" id="CAJEWN010002353">
    <property type="protein sequence ID" value="CAD2203259.1"/>
    <property type="molecule type" value="Genomic_DNA"/>
</dbReference>
<feature type="region of interest" description="Disordered" evidence="1">
    <location>
        <begin position="1"/>
        <end position="52"/>
    </location>
</feature>